<keyword evidence="1" id="KW-0812">Transmembrane</keyword>
<dbReference type="InterPro" id="IPR037764">
    <property type="entry name" value="CEBPZOS"/>
</dbReference>
<dbReference type="PANTHER" id="PTHR38001:SF1">
    <property type="entry name" value="PROTEIN CEBPZOS"/>
    <property type="match status" value="1"/>
</dbReference>
<dbReference type="AlphaFoldDB" id="A0A6I9YTC2"/>
<evidence type="ECO:0000313" key="3">
    <source>
        <dbReference type="RefSeq" id="XP_013927214.1"/>
    </source>
</evidence>
<dbReference type="OrthoDB" id="5804148at2759"/>
<reference evidence="3" key="1">
    <citation type="submission" date="2025-08" db="UniProtKB">
        <authorList>
            <consortium name="RefSeq"/>
        </authorList>
    </citation>
    <scope>IDENTIFICATION</scope>
    <source>
        <tissue evidence="3">Skeletal muscle</tissue>
    </source>
</reference>
<keyword evidence="1" id="KW-0472">Membrane</keyword>
<dbReference type="Proteomes" id="UP000504617">
    <property type="component" value="Unplaced"/>
</dbReference>
<accession>A0A6I9YTC2</accession>
<evidence type="ECO:0000313" key="2">
    <source>
        <dbReference type="Proteomes" id="UP000504617"/>
    </source>
</evidence>
<keyword evidence="1" id="KW-1133">Transmembrane helix</keyword>
<protein>
    <submittedName>
        <fullName evidence="3">Protein CEBPZOS-like</fullName>
    </submittedName>
</protein>
<proteinExistence type="predicted"/>
<sequence>MNPQSSIRFFKKILILEIIGVLGAYTLYYKMNSSEDFRHKMKRRWPSVLEVYYKSNEWAGIYGLKEMDEEKWLTKKP</sequence>
<name>A0A6I9YTC2_9SAUR</name>
<feature type="transmembrane region" description="Helical" evidence="1">
    <location>
        <begin position="12"/>
        <end position="31"/>
    </location>
</feature>
<evidence type="ECO:0000256" key="1">
    <source>
        <dbReference type="SAM" id="Phobius"/>
    </source>
</evidence>
<keyword evidence="2" id="KW-1185">Reference proteome</keyword>
<dbReference type="PANTHER" id="PTHR38001">
    <property type="entry name" value="PROTEIN CEBPZOS"/>
    <property type="match status" value="1"/>
</dbReference>
<dbReference type="GeneID" id="106553267"/>
<gene>
    <name evidence="3" type="primary">LOC106553267</name>
</gene>
<dbReference type="KEGG" id="tsr:106553267"/>
<organism evidence="2 3">
    <name type="scientific">Thamnophis sirtalis</name>
    <dbReference type="NCBI Taxonomy" id="35019"/>
    <lineage>
        <taxon>Eukaryota</taxon>
        <taxon>Metazoa</taxon>
        <taxon>Chordata</taxon>
        <taxon>Craniata</taxon>
        <taxon>Vertebrata</taxon>
        <taxon>Euteleostomi</taxon>
        <taxon>Lepidosauria</taxon>
        <taxon>Squamata</taxon>
        <taxon>Bifurcata</taxon>
        <taxon>Unidentata</taxon>
        <taxon>Episquamata</taxon>
        <taxon>Toxicofera</taxon>
        <taxon>Serpentes</taxon>
        <taxon>Colubroidea</taxon>
        <taxon>Colubridae</taxon>
        <taxon>Natricinae</taxon>
        <taxon>Thamnophis</taxon>
    </lineage>
</organism>
<dbReference type="RefSeq" id="XP_013927214.1">
    <property type="nucleotide sequence ID" value="XM_014071739.1"/>
</dbReference>